<dbReference type="SMART" id="SM00184">
    <property type="entry name" value="RING"/>
    <property type="match status" value="1"/>
</dbReference>
<accession>A0AAE1J0I6</accession>
<proteinExistence type="predicted"/>
<evidence type="ECO:0000256" key="3">
    <source>
        <dbReference type="ARBA" id="ARBA00022833"/>
    </source>
</evidence>
<name>A0AAE1J0I6_9FABA</name>
<evidence type="ECO:0000259" key="6">
    <source>
        <dbReference type="PROSITE" id="PS50089"/>
    </source>
</evidence>
<dbReference type="SUPFAM" id="SSF57850">
    <property type="entry name" value="RING/U-box"/>
    <property type="match status" value="1"/>
</dbReference>
<keyword evidence="8" id="KW-1185">Reference proteome</keyword>
<dbReference type="GO" id="GO:0008270">
    <property type="term" value="F:zinc ion binding"/>
    <property type="evidence" value="ECO:0007669"/>
    <property type="project" value="UniProtKB-KW"/>
</dbReference>
<feature type="domain" description="RING-type" evidence="6">
    <location>
        <begin position="100"/>
        <end position="142"/>
    </location>
</feature>
<keyword evidence="5" id="KW-1133">Transmembrane helix</keyword>
<dbReference type="Proteomes" id="UP001293593">
    <property type="component" value="Unassembled WGS sequence"/>
</dbReference>
<dbReference type="PANTHER" id="PTHR45969:SF5">
    <property type="entry name" value="E3 UBIQUITIN-PROTEIN LIGASE RHA2A"/>
    <property type="match status" value="1"/>
</dbReference>
<evidence type="ECO:0000313" key="8">
    <source>
        <dbReference type="Proteomes" id="UP001293593"/>
    </source>
</evidence>
<protein>
    <recommendedName>
        <fullName evidence="6">RING-type domain-containing protein</fullName>
    </recommendedName>
</protein>
<dbReference type="PANTHER" id="PTHR45969">
    <property type="entry name" value="RING ZINC FINGER PROTEIN-RELATED"/>
    <property type="match status" value="1"/>
</dbReference>
<dbReference type="EMBL" id="JAWXYG010000010">
    <property type="protein sequence ID" value="KAK4260763.1"/>
    <property type="molecule type" value="Genomic_DNA"/>
</dbReference>
<dbReference type="AlphaFoldDB" id="A0AAE1J0I6"/>
<sequence length="169" mass="18754">MGLQNQLRDVSSDSIPLLLLLHIAAGFNYLRSYLLAFLHSLGISRFHSHTPAIAEDALFAAVGSGLAQLVILSDQLHANYDLTDDDDDRAIAAASSSSMCVVCRSEYKEGDQVRRLPCRHVFHGRCFDAWLHELKFNCPLCRSALVSDECVALAERRVGSEVCSWFSVR</sequence>
<evidence type="ECO:0000256" key="1">
    <source>
        <dbReference type="ARBA" id="ARBA00022723"/>
    </source>
</evidence>
<comment type="caution">
    <text evidence="7">The sequence shown here is derived from an EMBL/GenBank/DDBJ whole genome shotgun (WGS) entry which is preliminary data.</text>
</comment>
<evidence type="ECO:0000256" key="2">
    <source>
        <dbReference type="ARBA" id="ARBA00022771"/>
    </source>
</evidence>
<dbReference type="Gene3D" id="3.30.40.10">
    <property type="entry name" value="Zinc/RING finger domain, C3HC4 (zinc finger)"/>
    <property type="match status" value="1"/>
</dbReference>
<dbReference type="Pfam" id="PF13639">
    <property type="entry name" value="zf-RING_2"/>
    <property type="match status" value="1"/>
</dbReference>
<evidence type="ECO:0000313" key="7">
    <source>
        <dbReference type="EMBL" id="KAK4260763.1"/>
    </source>
</evidence>
<keyword evidence="2 4" id="KW-0863">Zinc-finger</keyword>
<evidence type="ECO:0000256" key="4">
    <source>
        <dbReference type="PROSITE-ProRule" id="PRU00175"/>
    </source>
</evidence>
<dbReference type="InterPro" id="IPR001841">
    <property type="entry name" value="Znf_RING"/>
</dbReference>
<feature type="transmembrane region" description="Helical" evidence="5">
    <location>
        <begin position="15"/>
        <end position="38"/>
    </location>
</feature>
<organism evidence="7 8">
    <name type="scientific">Acacia crassicarpa</name>
    <name type="common">northern wattle</name>
    <dbReference type="NCBI Taxonomy" id="499986"/>
    <lineage>
        <taxon>Eukaryota</taxon>
        <taxon>Viridiplantae</taxon>
        <taxon>Streptophyta</taxon>
        <taxon>Embryophyta</taxon>
        <taxon>Tracheophyta</taxon>
        <taxon>Spermatophyta</taxon>
        <taxon>Magnoliopsida</taxon>
        <taxon>eudicotyledons</taxon>
        <taxon>Gunneridae</taxon>
        <taxon>Pentapetalae</taxon>
        <taxon>rosids</taxon>
        <taxon>fabids</taxon>
        <taxon>Fabales</taxon>
        <taxon>Fabaceae</taxon>
        <taxon>Caesalpinioideae</taxon>
        <taxon>mimosoid clade</taxon>
        <taxon>Acacieae</taxon>
        <taxon>Acacia</taxon>
    </lineage>
</organism>
<gene>
    <name evidence="7" type="ORF">QN277_003840</name>
</gene>
<evidence type="ECO:0000256" key="5">
    <source>
        <dbReference type="SAM" id="Phobius"/>
    </source>
</evidence>
<dbReference type="GO" id="GO:0061630">
    <property type="term" value="F:ubiquitin protein ligase activity"/>
    <property type="evidence" value="ECO:0007669"/>
    <property type="project" value="TreeGrafter"/>
</dbReference>
<dbReference type="InterPro" id="IPR013083">
    <property type="entry name" value="Znf_RING/FYVE/PHD"/>
</dbReference>
<keyword evidence="5" id="KW-0812">Transmembrane</keyword>
<reference evidence="7" key="1">
    <citation type="submission" date="2023-10" db="EMBL/GenBank/DDBJ databases">
        <title>Chromosome-level genome of the transformable northern wattle, Acacia crassicarpa.</title>
        <authorList>
            <person name="Massaro I."/>
            <person name="Sinha N.R."/>
            <person name="Poethig S."/>
            <person name="Leichty A.R."/>
        </authorList>
    </citation>
    <scope>NUCLEOTIDE SEQUENCE</scope>
    <source>
        <strain evidence="7">Acra3RX</strain>
        <tissue evidence="7">Leaf</tissue>
    </source>
</reference>
<keyword evidence="3" id="KW-0862">Zinc</keyword>
<dbReference type="GO" id="GO:0016567">
    <property type="term" value="P:protein ubiquitination"/>
    <property type="evidence" value="ECO:0007669"/>
    <property type="project" value="TreeGrafter"/>
</dbReference>
<keyword evidence="5" id="KW-0472">Membrane</keyword>
<dbReference type="PROSITE" id="PS50089">
    <property type="entry name" value="ZF_RING_2"/>
    <property type="match status" value="1"/>
</dbReference>
<keyword evidence="1" id="KW-0479">Metal-binding</keyword>